<evidence type="ECO:0000256" key="5">
    <source>
        <dbReference type="ARBA" id="ARBA00022989"/>
    </source>
</evidence>
<dbReference type="CDD" id="cd17484">
    <property type="entry name" value="MFS_FBT"/>
    <property type="match status" value="1"/>
</dbReference>
<evidence type="ECO:0000256" key="7">
    <source>
        <dbReference type="SAM" id="Phobius"/>
    </source>
</evidence>
<gene>
    <name evidence="8" type="ORF">F383_05321</name>
</gene>
<evidence type="ECO:0000313" key="9">
    <source>
        <dbReference type="Proteomes" id="UP000032142"/>
    </source>
</evidence>
<keyword evidence="3" id="KW-0813">Transport</keyword>
<dbReference type="GO" id="GO:0016020">
    <property type="term" value="C:membrane"/>
    <property type="evidence" value="ECO:0007669"/>
    <property type="project" value="UniProtKB-SubCell"/>
</dbReference>
<keyword evidence="8" id="KW-0808">Transferase</keyword>
<feature type="transmembrane region" description="Helical" evidence="7">
    <location>
        <begin position="117"/>
        <end position="134"/>
    </location>
</feature>
<evidence type="ECO:0000313" key="8">
    <source>
        <dbReference type="EMBL" id="KHG17661.1"/>
    </source>
</evidence>
<dbReference type="EMBL" id="KN408744">
    <property type="protein sequence ID" value="KHG17661.1"/>
    <property type="molecule type" value="Genomic_DNA"/>
</dbReference>
<dbReference type="PANTHER" id="PTHR31585">
    <property type="entry name" value="FOLATE-BIOPTERIN TRANSPORTER 1, CHLOROPLASTIC"/>
    <property type="match status" value="1"/>
</dbReference>
<dbReference type="AlphaFoldDB" id="A0A0B0P2R6"/>
<feature type="transmembrane region" description="Helical" evidence="7">
    <location>
        <begin position="210"/>
        <end position="229"/>
    </location>
</feature>
<dbReference type="GO" id="GO:0016301">
    <property type="term" value="F:kinase activity"/>
    <property type="evidence" value="ECO:0007669"/>
    <property type="project" value="UniProtKB-KW"/>
</dbReference>
<evidence type="ECO:0000256" key="4">
    <source>
        <dbReference type="ARBA" id="ARBA00022692"/>
    </source>
</evidence>
<keyword evidence="9" id="KW-1185">Reference proteome</keyword>
<dbReference type="Gene3D" id="1.20.1250.20">
    <property type="entry name" value="MFS general substrate transporter like domains"/>
    <property type="match status" value="1"/>
</dbReference>
<comment type="subcellular location">
    <subcellularLocation>
        <location evidence="1">Membrane</location>
        <topology evidence="1">Multi-pass membrane protein</topology>
    </subcellularLocation>
</comment>
<feature type="transmembrane region" description="Helical" evidence="7">
    <location>
        <begin position="43"/>
        <end position="64"/>
    </location>
</feature>
<dbReference type="PANTHER" id="PTHR31585:SF49">
    <property type="entry name" value="FOLATE-BIOPTERIN TRANSPORTER 2-RELATED"/>
    <property type="match status" value="1"/>
</dbReference>
<proteinExistence type="inferred from homology"/>
<keyword evidence="4 7" id="KW-0812">Transmembrane</keyword>
<evidence type="ECO:0000256" key="3">
    <source>
        <dbReference type="ARBA" id="ARBA00022448"/>
    </source>
</evidence>
<evidence type="ECO:0000256" key="2">
    <source>
        <dbReference type="ARBA" id="ARBA00007015"/>
    </source>
</evidence>
<comment type="similarity">
    <text evidence="2">Belongs to the major facilitator superfamily. Folate-biopterin transporter (TC 2.A.71) family.</text>
</comment>
<keyword evidence="5 7" id="KW-1133">Transmembrane helix</keyword>
<keyword evidence="8" id="KW-0418">Kinase</keyword>
<dbReference type="InterPro" id="IPR036259">
    <property type="entry name" value="MFS_trans_sf"/>
</dbReference>
<accession>A0A0B0P2R6</accession>
<dbReference type="Pfam" id="PF03092">
    <property type="entry name" value="BT1"/>
    <property type="match status" value="1"/>
</dbReference>
<feature type="transmembrane region" description="Helical" evidence="7">
    <location>
        <begin position="182"/>
        <end position="204"/>
    </location>
</feature>
<evidence type="ECO:0000256" key="6">
    <source>
        <dbReference type="ARBA" id="ARBA00023136"/>
    </source>
</evidence>
<name>A0A0B0P2R6_GOSAR</name>
<organism evidence="8 9">
    <name type="scientific">Gossypium arboreum</name>
    <name type="common">Tree cotton</name>
    <name type="synonym">Gossypium nanking</name>
    <dbReference type="NCBI Taxonomy" id="29729"/>
    <lineage>
        <taxon>Eukaryota</taxon>
        <taxon>Viridiplantae</taxon>
        <taxon>Streptophyta</taxon>
        <taxon>Embryophyta</taxon>
        <taxon>Tracheophyta</taxon>
        <taxon>Spermatophyta</taxon>
        <taxon>Magnoliopsida</taxon>
        <taxon>eudicotyledons</taxon>
        <taxon>Gunneridae</taxon>
        <taxon>Pentapetalae</taxon>
        <taxon>rosids</taxon>
        <taxon>malvids</taxon>
        <taxon>Malvales</taxon>
        <taxon>Malvaceae</taxon>
        <taxon>Malvoideae</taxon>
        <taxon>Gossypium</taxon>
    </lineage>
</organism>
<feature type="transmembrane region" description="Helical" evidence="7">
    <location>
        <begin position="140"/>
        <end position="161"/>
    </location>
</feature>
<reference evidence="9" key="1">
    <citation type="submission" date="2014-09" db="EMBL/GenBank/DDBJ databases">
        <authorList>
            <person name="Mudge J."/>
            <person name="Ramaraj T."/>
            <person name="Lindquist I.E."/>
            <person name="Bharti A.K."/>
            <person name="Sundararajan A."/>
            <person name="Cameron C.T."/>
            <person name="Woodward J.E."/>
            <person name="May G.D."/>
            <person name="Brubaker C."/>
            <person name="Broadhvest J."/>
            <person name="Wilkins T.A."/>
        </authorList>
    </citation>
    <scope>NUCLEOTIDE SEQUENCE</scope>
    <source>
        <strain evidence="9">cv. AKA8401</strain>
    </source>
</reference>
<dbReference type="SUPFAM" id="SSF103473">
    <property type="entry name" value="MFS general substrate transporter"/>
    <property type="match status" value="1"/>
</dbReference>
<dbReference type="Proteomes" id="UP000032142">
    <property type="component" value="Unassembled WGS sequence"/>
</dbReference>
<sequence>MVEEGNIGASNKAVEEDNGPKGLYYCFWGPIYWFRMLAMETHWSFVFAVVSTYGISQGLGGALARVGTEYYMKDVQKVQPSESQVYTGITSIPWIVKPIWGLLTDVIPIRGYRRRPYFILSGLLGLVSMLVISLHGKLHLVFALMALTAGSAGVAIADVTVDACVAQNSNKNPSLAADMQSLCSLMSAIGALIGFSISGVFVHLIGPKGVFGLLTIPAALVFSVGIVLLEPHDANFAYKEVSEKFLDAGKAMWRTLKCPEVWRPCLYMYLSFALSLNINEGLFYWYTDSKEGPLFSQFGIPDSVFVVIGEAVTQMIGRLKWMPLLVLSAKLCPSGIEGTFFALLMSIDNFGLLSSSWGGGLLLHTLNVTRTKFGNLWLAILIRNIFRLSPLGVLFLIPRGDPNSSILPTEMLGSEDETVAEESSNVELVSLVNSVDGR</sequence>
<keyword evidence="6 7" id="KW-0472">Membrane</keyword>
<protein>
    <submittedName>
        <fullName evidence="8">Shikimate kinase</fullName>
    </submittedName>
</protein>
<dbReference type="InterPro" id="IPR039309">
    <property type="entry name" value="BT1"/>
</dbReference>
<evidence type="ECO:0000256" key="1">
    <source>
        <dbReference type="ARBA" id="ARBA00004141"/>
    </source>
</evidence>